<keyword evidence="2" id="KW-1185">Reference proteome</keyword>
<dbReference type="PROSITE" id="PS51257">
    <property type="entry name" value="PROKAR_LIPOPROTEIN"/>
    <property type="match status" value="1"/>
</dbReference>
<dbReference type="EMBL" id="FODJ01000001">
    <property type="protein sequence ID" value="SEN53116.1"/>
    <property type="molecule type" value="Genomic_DNA"/>
</dbReference>
<dbReference type="RefSeq" id="WP_091493956.1">
    <property type="nucleotide sequence ID" value="NZ_FODJ01000001.1"/>
</dbReference>
<name>A0A1H8HA82_9BACI</name>
<proteinExistence type="predicted"/>
<evidence type="ECO:0000313" key="1">
    <source>
        <dbReference type="EMBL" id="SEN53116.1"/>
    </source>
</evidence>
<dbReference type="Proteomes" id="UP000199300">
    <property type="component" value="Unassembled WGS sequence"/>
</dbReference>
<dbReference type="OrthoDB" id="2943141at2"/>
<reference evidence="1 2" key="1">
    <citation type="submission" date="2016-10" db="EMBL/GenBank/DDBJ databases">
        <authorList>
            <person name="de Groot N.N."/>
        </authorList>
    </citation>
    <scope>NUCLEOTIDE SEQUENCE [LARGE SCALE GENOMIC DNA]</scope>
    <source>
        <strain evidence="1 2">CGMCC 1.10434</strain>
    </source>
</reference>
<evidence type="ECO:0008006" key="3">
    <source>
        <dbReference type="Google" id="ProtNLM"/>
    </source>
</evidence>
<accession>A0A1H8HA82</accession>
<gene>
    <name evidence="1" type="ORF">SAMN04488134_101292</name>
</gene>
<evidence type="ECO:0000313" key="2">
    <source>
        <dbReference type="Proteomes" id="UP000199300"/>
    </source>
</evidence>
<organism evidence="1 2">
    <name type="scientific">Amphibacillus marinus</name>
    <dbReference type="NCBI Taxonomy" id="872970"/>
    <lineage>
        <taxon>Bacteria</taxon>
        <taxon>Bacillati</taxon>
        <taxon>Bacillota</taxon>
        <taxon>Bacilli</taxon>
        <taxon>Bacillales</taxon>
        <taxon>Bacillaceae</taxon>
        <taxon>Amphibacillus</taxon>
    </lineage>
</organism>
<dbReference type="AlphaFoldDB" id="A0A1H8HA82"/>
<dbReference type="STRING" id="872970.SAMN04488134_101292"/>
<protein>
    <recommendedName>
        <fullName evidence="3">Lipoprotein</fullName>
    </recommendedName>
</protein>
<sequence length="155" mass="16834">MKRYFLVIILVLVITGCAKQDQLDVLVFGSDQPAQLQIANNQQANVELLSNNYERLIMEIASHNGDVLVVDQTLVNTTVFDPEGLVPLDNLLAGDNNLTALKGTDPNSGETNTYGLKIEGQSDQNQTFIVMVPKYSRNQADALAIIAALTGTSNK</sequence>